<reference evidence="4" key="1">
    <citation type="submission" date="2018-10" db="EMBL/GenBank/DDBJ databases">
        <title>Fifty Aureobasidium pullulans genomes reveal a recombining polyextremotolerant generalist.</title>
        <authorList>
            <person name="Gostincar C."/>
            <person name="Turk M."/>
            <person name="Zajc J."/>
            <person name="Gunde-Cimerman N."/>
        </authorList>
    </citation>
    <scope>NUCLEOTIDE SEQUENCE [LARGE SCALE GENOMIC DNA]</scope>
    <source>
        <strain evidence="4">EXF-10085</strain>
    </source>
</reference>
<comment type="similarity">
    <text evidence="1">Belongs to the thiolase-like superfamily. Beta-ketoacyl-ACP synthases family.</text>
</comment>
<feature type="domain" description="Ketosynthase family 3 (KS3)" evidence="3">
    <location>
        <begin position="6"/>
        <end position="375"/>
    </location>
</feature>
<evidence type="ECO:0000313" key="4">
    <source>
        <dbReference type="EMBL" id="THX05107.1"/>
    </source>
</evidence>
<dbReference type="PANTHER" id="PTHR43775:SF13">
    <property type="entry name" value="POLYKETIDE SYNTHASE 1"/>
    <property type="match status" value="1"/>
</dbReference>
<evidence type="ECO:0000256" key="1">
    <source>
        <dbReference type="RuleBase" id="RU003694"/>
    </source>
</evidence>
<evidence type="ECO:0000256" key="2">
    <source>
        <dbReference type="SAM" id="Phobius"/>
    </source>
</evidence>
<protein>
    <submittedName>
        <fullName evidence="4">Polyketide synthase</fullName>
    </submittedName>
</protein>
<proteinExistence type="inferred from homology"/>
<feature type="transmembrane region" description="Helical" evidence="2">
    <location>
        <begin position="343"/>
        <end position="369"/>
    </location>
</feature>
<dbReference type="InterPro" id="IPR014031">
    <property type="entry name" value="Ketoacyl_synth_C"/>
</dbReference>
<sequence length="375" mass="39947">MASATLEPVAIVGYACKLPGEVSSPEDLWELCSRGRTGWGPTPSTRYSKDAYYHPAPGKHGCINTEGGYFLHEDPARFDAPFFNMTVQEATALDPQQRLLLECTFEAFESSGMTKEGVAGKDIGVFVGGSFADYEVNNTRDIDTAPTYQATGCAPAMQSNRLSLLNDAGKTFAFDHRAISGFARGEGAGSIVLKPLNAAIRDGDVIRAVIHNSGVNQDGKTNGITVPNGRAQSDLIKQVYAKAGLDPAECGFSECHGTGTKVGDPIEVAGIHEALGAGRSPRSPLFIGSVKSNVGHLEGASGIVSVIKAAMMLEKGMLLPNANFETANPNIPLNEYNMKVRNVLIVMIVTIVVLIVMIMMVMAIINVIIIRKLTT</sequence>
<dbReference type="PROSITE" id="PS52004">
    <property type="entry name" value="KS3_2"/>
    <property type="match status" value="1"/>
</dbReference>
<dbReference type="Gene3D" id="3.40.47.10">
    <property type="match status" value="2"/>
</dbReference>
<dbReference type="SUPFAM" id="SSF53901">
    <property type="entry name" value="Thiolase-like"/>
    <property type="match status" value="1"/>
</dbReference>
<keyword evidence="1" id="KW-0808">Transferase</keyword>
<keyword evidence="2" id="KW-0472">Membrane</keyword>
<dbReference type="AlphaFoldDB" id="A0A4S9CGP4"/>
<evidence type="ECO:0000259" key="3">
    <source>
        <dbReference type="PROSITE" id="PS52004"/>
    </source>
</evidence>
<dbReference type="EMBL" id="QZAS01000029">
    <property type="protein sequence ID" value="THX05107.1"/>
    <property type="molecule type" value="Genomic_DNA"/>
</dbReference>
<dbReference type="CDD" id="cd00833">
    <property type="entry name" value="PKS"/>
    <property type="match status" value="1"/>
</dbReference>
<dbReference type="SMART" id="SM00825">
    <property type="entry name" value="PKS_KS"/>
    <property type="match status" value="1"/>
</dbReference>
<organism evidence="4">
    <name type="scientific">Aureobasidium pullulans</name>
    <name type="common">Black yeast</name>
    <name type="synonym">Pullularia pullulans</name>
    <dbReference type="NCBI Taxonomy" id="5580"/>
    <lineage>
        <taxon>Eukaryota</taxon>
        <taxon>Fungi</taxon>
        <taxon>Dikarya</taxon>
        <taxon>Ascomycota</taxon>
        <taxon>Pezizomycotina</taxon>
        <taxon>Dothideomycetes</taxon>
        <taxon>Dothideomycetidae</taxon>
        <taxon>Dothideales</taxon>
        <taxon>Saccotheciaceae</taxon>
        <taxon>Aureobasidium</taxon>
    </lineage>
</organism>
<comment type="caution">
    <text evidence="4">The sequence shown here is derived from an EMBL/GenBank/DDBJ whole genome shotgun (WGS) entry which is preliminary data.</text>
</comment>
<dbReference type="InterPro" id="IPR020841">
    <property type="entry name" value="PKS_Beta-ketoAc_synthase_dom"/>
</dbReference>
<dbReference type="GO" id="GO:0004312">
    <property type="term" value="F:fatty acid synthase activity"/>
    <property type="evidence" value="ECO:0007669"/>
    <property type="project" value="TreeGrafter"/>
</dbReference>
<name>A0A4S9CGP4_AURPU</name>
<dbReference type="Pfam" id="PF00109">
    <property type="entry name" value="ketoacyl-synt"/>
    <property type="match status" value="1"/>
</dbReference>
<dbReference type="GO" id="GO:0006633">
    <property type="term" value="P:fatty acid biosynthetic process"/>
    <property type="evidence" value="ECO:0007669"/>
    <property type="project" value="TreeGrafter"/>
</dbReference>
<dbReference type="InterPro" id="IPR050091">
    <property type="entry name" value="PKS_NRPS_Biosynth_Enz"/>
</dbReference>
<keyword evidence="2" id="KW-1133">Transmembrane helix</keyword>
<dbReference type="InterPro" id="IPR016039">
    <property type="entry name" value="Thiolase-like"/>
</dbReference>
<accession>A0A4S9CGP4</accession>
<keyword evidence="2" id="KW-0812">Transmembrane</keyword>
<gene>
    <name evidence="4" type="ORF">D6D13_07348</name>
</gene>
<dbReference type="GO" id="GO:0044550">
    <property type="term" value="P:secondary metabolite biosynthetic process"/>
    <property type="evidence" value="ECO:0007669"/>
    <property type="project" value="TreeGrafter"/>
</dbReference>
<dbReference type="InterPro" id="IPR014030">
    <property type="entry name" value="Ketoacyl_synth_N"/>
</dbReference>
<dbReference type="Pfam" id="PF02801">
    <property type="entry name" value="Ketoacyl-synt_C"/>
    <property type="match status" value="1"/>
</dbReference>
<dbReference type="PANTHER" id="PTHR43775">
    <property type="entry name" value="FATTY ACID SYNTHASE"/>
    <property type="match status" value="1"/>
</dbReference>